<feature type="signal peptide" evidence="1">
    <location>
        <begin position="1"/>
        <end position="15"/>
    </location>
</feature>
<sequence>MMLVSLLVLTAPAFADNETFFFSQHFSSIVKPCIDLNEFVCNVQENPKENLFATQRKHSMDFLVNDFFLNSVDPILLQLKKIVAERVVKRDGFQQGQKLGKEAALGKIDYPTVVYTKDNKNLLLRFDEEGDNDDRGSCIYSDCIPLFRGIVTGFYNTLYPESNQTNLPLSPAIFYERYNHTNYLPTLNNAVIEKEFLQEVHDSKAPYFYMIWARDVIEKKTFPLEMIDKLKKIFGDIKQEIIYMLEECYWLSEVEKKEAIDYMNGGFTAVTGFPDLFYNASELEKAIGFMEATFGNIVKKWDKESPGFSAFSGVDASHRCNKTVARETKGSSPRCAHPPRPTSLRYDDGLDMGNYKSSLLAYNAFNKFTHTIITPAFIHIYKDPYPLGFIYGSIGVTIAHELFHSLGLLRKPFREHFSFHNATGIKNATQCYEDYYSSFALLEATEGDTTVLRPDGRNKLEEGFADVEGARIAFRALQRLLEKKSARSKRSSIRRLRFNLFDDFAWFFVGLASKFCSAELSFADEKYQLLEYRHPRNAIRANAVVKQMTAFTDIFHCLPDDPMHATKNICIVYPATPIH</sequence>
<accession>A0AA39IRR3</accession>
<protein>
    <recommendedName>
        <fullName evidence="2">Peptidase M13 C-terminal domain-containing protein</fullName>
    </recommendedName>
</protein>
<evidence type="ECO:0000259" key="2">
    <source>
        <dbReference type="Pfam" id="PF01431"/>
    </source>
</evidence>
<comment type="caution">
    <text evidence="3">The sequence shown here is derived from an EMBL/GenBank/DDBJ whole genome shotgun (WGS) entry which is preliminary data.</text>
</comment>
<dbReference type="GO" id="GO:0004222">
    <property type="term" value="F:metalloendopeptidase activity"/>
    <property type="evidence" value="ECO:0007669"/>
    <property type="project" value="InterPro"/>
</dbReference>
<keyword evidence="4" id="KW-1185">Reference proteome</keyword>
<dbReference type="Gene3D" id="3.40.390.10">
    <property type="entry name" value="Collagenase (Catalytic Domain)"/>
    <property type="match status" value="1"/>
</dbReference>
<proteinExistence type="predicted"/>
<dbReference type="InterPro" id="IPR000718">
    <property type="entry name" value="Peptidase_M13"/>
</dbReference>
<keyword evidence="1" id="KW-0732">Signal</keyword>
<evidence type="ECO:0000313" key="3">
    <source>
        <dbReference type="EMBL" id="KAK0429250.1"/>
    </source>
</evidence>
<dbReference type="PROSITE" id="PS51885">
    <property type="entry name" value="NEPRILYSIN"/>
    <property type="match status" value="1"/>
</dbReference>
<dbReference type="PANTHER" id="PTHR11733:SF241">
    <property type="entry name" value="GH26575P-RELATED"/>
    <property type="match status" value="1"/>
</dbReference>
<gene>
    <name evidence="3" type="ORF">QR680_011273</name>
</gene>
<organism evidence="3 4">
    <name type="scientific">Steinernema hermaphroditum</name>
    <dbReference type="NCBI Taxonomy" id="289476"/>
    <lineage>
        <taxon>Eukaryota</taxon>
        <taxon>Metazoa</taxon>
        <taxon>Ecdysozoa</taxon>
        <taxon>Nematoda</taxon>
        <taxon>Chromadorea</taxon>
        <taxon>Rhabditida</taxon>
        <taxon>Tylenchina</taxon>
        <taxon>Panagrolaimomorpha</taxon>
        <taxon>Strongyloidoidea</taxon>
        <taxon>Steinernematidae</taxon>
        <taxon>Steinernema</taxon>
    </lineage>
</organism>
<dbReference type="GO" id="GO:0005886">
    <property type="term" value="C:plasma membrane"/>
    <property type="evidence" value="ECO:0007669"/>
    <property type="project" value="TreeGrafter"/>
</dbReference>
<evidence type="ECO:0000313" key="4">
    <source>
        <dbReference type="Proteomes" id="UP001175271"/>
    </source>
</evidence>
<dbReference type="EMBL" id="JAUCMV010000001">
    <property type="protein sequence ID" value="KAK0429250.1"/>
    <property type="molecule type" value="Genomic_DNA"/>
</dbReference>
<feature type="chain" id="PRO_5041265915" description="Peptidase M13 C-terminal domain-containing protein" evidence="1">
    <location>
        <begin position="16"/>
        <end position="579"/>
    </location>
</feature>
<dbReference type="InterPro" id="IPR024079">
    <property type="entry name" value="MetalloPept_cat_dom_sf"/>
</dbReference>
<dbReference type="Proteomes" id="UP001175271">
    <property type="component" value="Unassembled WGS sequence"/>
</dbReference>
<name>A0AA39IRR3_9BILA</name>
<evidence type="ECO:0000256" key="1">
    <source>
        <dbReference type="SAM" id="SignalP"/>
    </source>
</evidence>
<dbReference type="AlphaFoldDB" id="A0AA39IRR3"/>
<feature type="domain" description="Peptidase M13 C-terminal" evidence="2">
    <location>
        <begin position="380"/>
        <end position="567"/>
    </location>
</feature>
<dbReference type="GO" id="GO:0016485">
    <property type="term" value="P:protein processing"/>
    <property type="evidence" value="ECO:0007669"/>
    <property type="project" value="TreeGrafter"/>
</dbReference>
<dbReference type="SUPFAM" id="SSF55486">
    <property type="entry name" value="Metalloproteases ('zincins'), catalytic domain"/>
    <property type="match status" value="1"/>
</dbReference>
<dbReference type="InterPro" id="IPR018497">
    <property type="entry name" value="Peptidase_M13_C"/>
</dbReference>
<dbReference type="Pfam" id="PF01431">
    <property type="entry name" value="Peptidase_M13"/>
    <property type="match status" value="1"/>
</dbReference>
<reference evidence="3" key="1">
    <citation type="submission" date="2023-06" db="EMBL/GenBank/DDBJ databases">
        <title>Genomic analysis of the entomopathogenic nematode Steinernema hermaphroditum.</title>
        <authorList>
            <person name="Schwarz E.M."/>
            <person name="Heppert J.K."/>
            <person name="Baniya A."/>
            <person name="Schwartz H.T."/>
            <person name="Tan C.-H."/>
            <person name="Antoshechkin I."/>
            <person name="Sternberg P.W."/>
            <person name="Goodrich-Blair H."/>
            <person name="Dillman A.R."/>
        </authorList>
    </citation>
    <scope>NUCLEOTIDE SEQUENCE</scope>
    <source>
        <strain evidence="3">PS9179</strain>
        <tissue evidence="3">Whole animal</tissue>
    </source>
</reference>
<dbReference type="PANTHER" id="PTHR11733">
    <property type="entry name" value="ZINC METALLOPROTEASE FAMILY M13 NEPRILYSIN-RELATED"/>
    <property type="match status" value="1"/>
</dbReference>